<feature type="domain" description="AMP-binding enzyme C-terminal" evidence="2">
    <location>
        <begin position="416"/>
        <end position="491"/>
    </location>
</feature>
<protein>
    <submittedName>
        <fullName evidence="3">Class I adenylate-forming enzyme family protein</fullName>
    </submittedName>
</protein>
<dbReference type="Pfam" id="PF00501">
    <property type="entry name" value="AMP-binding"/>
    <property type="match status" value="1"/>
</dbReference>
<dbReference type="InterPro" id="IPR042099">
    <property type="entry name" value="ANL_N_sf"/>
</dbReference>
<name>A0ABY8FP74_9SPHN</name>
<dbReference type="InterPro" id="IPR025110">
    <property type="entry name" value="AMP-bd_C"/>
</dbReference>
<dbReference type="InterPro" id="IPR020845">
    <property type="entry name" value="AMP-binding_CS"/>
</dbReference>
<dbReference type="EMBL" id="CP121106">
    <property type="protein sequence ID" value="WFL76811.1"/>
    <property type="molecule type" value="Genomic_DNA"/>
</dbReference>
<proteinExistence type="predicted"/>
<evidence type="ECO:0000313" key="4">
    <source>
        <dbReference type="Proteomes" id="UP001215827"/>
    </source>
</evidence>
<dbReference type="RefSeq" id="WP_278015570.1">
    <property type="nucleotide sequence ID" value="NZ_CP121106.1"/>
</dbReference>
<dbReference type="Gene3D" id="3.40.50.12780">
    <property type="entry name" value="N-terminal domain of ligase-like"/>
    <property type="match status" value="1"/>
</dbReference>
<sequence length="508" mass="55428">MHSRDFSLDTMLRANALRLAEREASVDGAQRLTWGELDARVENLARWLLTKGIAPGDRVALLLTDGAPFVTTLLACGRIGAIAVLLNWRLAPGEIGWIMGNAEPRLTFANPRFEALLGESEPGETVLVDEGHDPEGAFEAIVLVAQPPQDAPKLAPERPLYMMYTSGTTGRPKGCLQAGSAVATSALGMCTRRGWTQRERLLSVNPLFHVVGMQQIAAMVACGGTMIFAGRDDDAAAMLDLLHREQCTTTSAFPQILLPWRALEPVREGVMPLTDYTGGAGPGFVPLYEFIEQEWDARVVGGYGQTEICGFATAIDYPDMCAHPRSIGWAMPHVEFAILDPEGNRLAPGEEGEICMRGPTVMLGYWRNEEATEAALGHGWLRSGDLGTMDEKGLVYLLGRAKELIKTGGENVYPAEVDAVFAQMPEVADAGCCGVRDAQWGEAVKAFVVLKPGMELTREEITARFKSQIAGYKRPRYIEFVDQLPRDMLGKLQRLELSQRPVTPDQAA</sequence>
<evidence type="ECO:0000259" key="1">
    <source>
        <dbReference type="Pfam" id="PF00501"/>
    </source>
</evidence>
<dbReference type="PANTHER" id="PTHR43767">
    <property type="entry name" value="LONG-CHAIN-FATTY-ACID--COA LIGASE"/>
    <property type="match status" value="1"/>
</dbReference>
<dbReference type="SUPFAM" id="SSF56801">
    <property type="entry name" value="Acetyl-CoA synthetase-like"/>
    <property type="match status" value="1"/>
</dbReference>
<reference evidence="3 4" key="1">
    <citation type="submission" date="2023-03" db="EMBL/GenBank/DDBJ databases">
        <title>Altererythrobacter sp. CAU 1644 isolated from sand.</title>
        <authorList>
            <person name="Kim W."/>
        </authorList>
    </citation>
    <scope>NUCLEOTIDE SEQUENCE [LARGE SCALE GENOMIC DNA]</scope>
    <source>
        <strain evidence="3 4">CAU 1644</strain>
    </source>
</reference>
<dbReference type="PROSITE" id="PS00455">
    <property type="entry name" value="AMP_BINDING"/>
    <property type="match status" value="1"/>
</dbReference>
<organism evidence="3 4">
    <name type="scientific">Altererythrobacter arenosus</name>
    <dbReference type="NCBI Taxonomy" id="3032592"/>
    <lineage>
        <taxon>Bacteria</taxon>
        <taxon>Pseudomonadati</taxon>
        <taxon>Pseudomonadota</taxon>
        <taxon>Alphaproteobacteria</taxon>
        <taxon>Sphingomonadales</taxon>
        <taxon>Erythrobacteraceae</taxon>
        <taxon>Altererythrobacter</taxon>
    </lineage>
</organism>
<evidence type="ECO:0000313" key="3">
    <source>
        <dbReference type="EMBL" id="WFL76811.1"/>
    </source>
</evidence>
<dbReference type="Gene3D" id="3.30.300.30">
    <property type="match status" value="1"/>
</dbReference>
<dbReference type="InterPro" id="IPR000873">
    <property type="entry name" value="AMP-dep_synth/lig_dom"/>
</dbReference>
<accession>A0ABY8FP74</accession>
<dbReference type="InterPro" id="IPR050237">
    <property type="entry name" value="ATP-dep_AMP-bd_enzyme"/>
</dbReference>
<gene>
    <name evidence="3" type="ORF">P7228_12510</name>
</gene>
<feature type="domain" description="AMP-dependent synthetase/ligase" evidence="1">
    <location>
        <begin position="13"/>
        <end position="366"/>
    </location>
</feature>
<dbReference type="InterPro" id="IPR045851">
    <property type="entry name" value="AMP-bd_C_sf"/>
</dbReference>
<evidence type="ECO:0000259" key="2">
    <source>
        <dbReference type="Pfam" id="PF13193"/>
    </source>
</evidence>
<keyword evidence="4" id="KW-1185">Reference proteome</keyword>
<dbReference type="PANTHER" id="PTHR43767:SF1">
    <property type="entry name" value="NONRIBOSOMAL PEPTIDE SYNTHASE PES1 (EUROFUNG)-RELATED"/>
    <property type="match status" value="1"/>
</dbReference>
<dbReference type="Pfam" id="PF13193">
    <property type="entry name" value="AMP-binding_C"/>
    <property type="match status" value="1"/>
</dbReference>
<dbReference type="Proteomes" id="UP001215827">
    <property type="component" value="Chromosome"/>
</dbReference>